<comment type="caution">
    <text evidence="2">The sequence shown here is derived from an EMBL/GenBank/DDBJ whole genome shotgun (WGS) entry which is preliminary data.</text>
</comment>
<evidence type="ECO:0000313" key="2">
    <source>
        <dbReference type="EMBL" id="KXH31353.1"/>
    </source>
</evidence>
<reference evidence="2 3" key="1">
    <citation type="submission" date="2014-02" db="EMBL/GenBank/DDBJ databases">
        <title>The genome sequence of Colletotrichum nymphaeae SA-01.</title>
        <authorList>
            <person name="Baroncelli R."/>
            <person name="Thon M.R."/>
        </authorList>
    </citation>
    <scope>NUCLEOTIDE SEQUENCE [LARGE SCALE GENOMIC DNA]</scope>
    <source>
        <strain evidence="2 3">SA-01</strain>
    </source>
</reference>
<sequence>MGNFNSTEVSTRPSFDSLPLHVGDPKASAWGLWGDEDELGALNLLTPALVKNATSEVVIGETITLNLPLDAFIQPMNPVRKPCEHRIIPKGNANDDEISINTQGATHWDGPRHYPYQEHIQYYNGVTQDDISGPDNNTKLGIQSRVLTFRSLDMARKSITGRGVLLDWYSWATEQNITFDPFSTFGIPLSQLQAVANAQKTEFQQGDILLVRTGWLPAYRALTVAEQLALPQREVRASCGVEASEEAIRWHWDHAFAAVASDTVAYEAWPSPKPWGVSMHEVFLSGWGMPIGESFDLERLAVRCKELQRWSFMMVSVPLDIPGGIASPPSAVAIL</sequence>
<dbReference type="InterPro" id="IPR037175">
    <property type="entry name" value="KFase_sf"/>
</dbReference>
<dbReference type="OrthoDB" id="5396at2759"/>
<dbReference type="PANTHER" id="PTHR34861">
    <property type="match status" value="1"/>
</dbReference>
<dbReference type="SUPFAM" id="SSF102198">
    <property type="entry name" value="Putative cyclase"/>
    <property type="match status" value="1"/>
</dbReference>
<dbReference type="EMBL" id="JEMN01001619">
    <property type="protein sequence ID" value="KXH31353.1"/>
    <property type="molecule type" value="Genomic_DNA"/>
</dbReference>
<dbReference type="PANTHER" id="PTHR34861:SF11">
    <property type="entry name" value="CYCLASE"/>
    <property type="match status" value="1"/>
</dbReference>
<keyword evidence="3" id="KW-1185">Reference proteome</keyword>
<gene>
    <name evidence="2" type="ORF">CNYM01_04789</name>
</gene>
<dbReference type="GO" id="GO:0019441">
    <property type="term" value="P:L-tryptophan catabolic process to kynurenine"/>
    <property type="evidence" value="ECO:0007669"/>
    <property type="project" value="InterPro"/>
</dbReference>
<dbReference type="Proteomes" id="UP000070054">
    <property type="component" value="Unassembled WGS sequence"/>
</dbReference>
<organism evidence="2 3">
    <name type="scientific">Colletotrichum nymphaeae SA-01</name>
    <dbReference type="NCBI Taxonomy" id="1460502"/>
    <lineage>
        <taxon>Eukaryota</taxon>
        <taxon>Fungi</taxon>
        <taxon>Dikarya</taxon>
        <taxon>Ascomycota</taxon>
        <taxon>Pezizomycotina</taxon>
        <taxon>Sordariomycetes</taxon>
        <taxon>Hypocreomycetidae</taxon>
        <taxon>Glomerellales</taxon>
        <taxon>Glomerellaceae</taxon>
        <taxon>Colletotrichum</taxon>
        <taxon>Colletotrichum acutatum species complex</taxon>
    </lineage>
</organism>
<dbReference type="AlphaFoldDB" id="A0A135S5Y8"/>
<name>A0A135S5Y8_9PEZI</name>
<comment type="similarity">
    <text evidence="1">Belongs to the Cyclase 1 superfamily.</text>
</comment>
<protein>
    <recommendedName>
        <fullName evidence="4">Cyclase</fullName>
    </recommendedName>
</protein>
<dbReference type="InterPro" id="IPR007325">
    <property type="entry name" value="KFase/CYL"/>
</dbReference>
<evidence type="ECO:0008006" key="4">
    <source>
        <dbReference type="Google" id="ProtNLM"/>
    </source>
</evidence>
<dbReference type="Gene3D" id="3.50.30.50">
    <property type="entry name" value="Putative cyclase"/>
    <property type="match status" value="1"/>
</dbReference>
<proteinExistence type="inferred from homology"/>
<dbReference type="GO" id="GO:0004061">
    <property type="term" value="F:arylformamidase activity"/>
    <property type="evidence" value="ECO:0007669"/>
    <property type="project" value="InterPro"/>
</dbReference>
<evidence type="ECO:0000313" key="3">
    <source>
        <dbReference type="Proteomes" id="UP000070054"/>
    </source>
</evidence>
<accession>A0A135S5Y8</accession>
<evidence type="ECO:0000256" key="1">
    <source>
        <dbReference type="ARBA" id="ARBA00007865"/>
    </source>
</evidence>
<dbReference type="Pfam" id="PF04199">
    <property type="entry name" value="Cyclase"/>
    <property type="match status" value="1"/>
</dbReference>